<feature type="transmembrane region" description="Helical" evidence="2">
    <location>
        <begin position="94"/>
        <end position="113"/>
    </location>
</feature>
<keyword evidence="1" id="KW-0175">Coiled coil</keyword>
<organism evidence="3 4">
    <name type="scientific">Desmonostoc muscorum LEGE 12446</name>
    <dbReference type="NCBI Taxonomy" id="1828758"/>
    <lineage>
        <taxon>Bacteria</taxon>
        <taxon>Bacillati</taxon>
        <taxon>Cyanobacteriota</taxon>
        <taxon>Cyanophyceae</taxon>
        <taxon>Nostocales</taxon>
        <taxon>Nostocaceae</taxon>
        <taxon>Desmonostoc</taxon>
    </lineage>
</organism>
<keyword evidence="4" id="KW-1185">Reference proteome</keyword>
<feature type="transmembrane region" description="Helical" evidence="2">
    <location>
        <begin position="119"/>
        <end position="140"/>
    </location>
</feature>
<feature type="transmembrane region" description="Helical" evidence="2">
    <location>
        <begin position="147"/>
        <end position="169"/>
    </location>
</feature>
<protein>
    <submittedName>
        <fullName evidence="3">Uncharacterized protein</fullName>
    </submittedName>
</protein>
<reference evidence="3" key="1">
    <citation type="submission" date="2020-10" db="EMBL/GenBank/DDBJ databases">
        <authorList>
            <person name="Castelo-Branco R."/>
            <person name="Eusebio N."/>
            <person name="Adriana R."/>
            <person name="Vieira A."/>
            <person name="Brugerolle De Fraissinette N."/>
            <person name="Rezende De Castro R."/>
            <person name="Schneider M.P."/>
            <person name="Vasconcelos V."/>
            <person name="Leao P.N."/>
        </authorList>
    </citation>
    <scope>NUCLEOTIDE SEQUENCE</scope>
    <source>
        <strain evidence="3">LEGE 12446</strain>
    </source>
</reference>
<dbReference type="EMBL" id="JADEXS010000126">
    <property type="protein sequence ID" value="MBE9023062.1"/>
    <property type="molecule type" value="Genomic_DNA"/>
</dbReference>
<keyword evidence="2" id="KW-1133">Transmembrane helix</keyword>
<name>A0A8J7ACY8_DESMC</name>
<keyword evidence="2" id="KW-0812">Transmembrane</keyword>
<proteinExistence type="predicted"/>
<evidence type="ECO:0000256" key="2">
    <source>
        <dbReference type="SAM" id="Phobius"/>
    </source>
</evidence>
<evidence type="ECO:0000313" key="4">
    <source>
        <dbReference type="Proteomes" id="UP000622533"/>
    </source>
</evidence>
<gene>
    <name evidence="3" type="ORF">IQ276_11670</name>
</gene>
<feature type="transmembrane region" description="Helical" evidence="2">
    <location>
        <begin position="175"/>
        <end position="191"/>
    </location>
</feature>
<accession>A0A8J7ACY8</accession>
<evidence type="ECO:0000256" key="1">
    <source>
        <dbReference type="SAM" id="Coils"/>
    </source>
</evidence>
<evidence type="ECO:0000313" key="3">
    <source>
        <dbReference type="EMBL" id="MBE9023062.1"/>
    </source>
</evidence>
<feature type="coiled-coil region" evidence="1">
    <location>
        <begin position="11"/>
        <end position="38"/>
    </location>
</feature>
<sequence length="285" mass="30299">MFKRTYRKEAQQRLRSAVDKYENVCKSLQDAAASLYQKRVKRGVETIKLCESYINTLANSPKEFSKVIAELKFQLQEITGKDWELIYAGTNKNFVAGSTAGAGLVAGAGVAFLGPTAAMAFATTFGTASTGVAISSLSGAAATNAALAFLGGGALTAGGSGMVGGSAFLAMAGPVGWAIGGAALATSGLFLEHENKKIGKEANSRAFEIEGLIPKVNASRQEVELIEKETIRLADLIYSEIQYFQKNAPKDYPEFSQPFKERLAALINSIHALSQSLKKTVDLKL</sequence>
<keyword evidence="2" id="KW-0472">Membrane</keyword>
<dbReference type="AlphaFoldDB" id="A0A8J7ACY8"/>
<dbReference type="Proteomes" id="UP000622533">
    <property type="component" value="Unassembled WGS sequence"/>
</dbReference>
<dbReference type="RefSeq" id="WP_193916466.1">
    <property type="nucleotide sequence ID" value="NZ_JADEXS020000001.1"/>
</dbReference>
<comment type="caution">
    <text evidence="3">The sequence shown here is derived from an EMBL/GenBank/DDBJ whole genome shotgun (WGS) entry which is preliminary data.</text>
</comment>